<feature type="domain" description="K Homology" evidence="6">
    <location>
        <begin position="706"/>
        <end position="776"/>
    </location>
</feature>
<feature type="compositionally biased region" description="Basic and acidic residues" evidence="3">
    <location>
        <begin position="183"/>
        <end position="221"/>
    </location>
</feature>
<keyword evidence="4" id="KW-0472">Membrane</keyword>
<proteinExistence type="predicted"/>
<comment type="caution">
    <text evidence="7">The sequence shown here is derived from an EMBL/GenBank/DDBJ whole genome shotgun (WGS) entry which is preliminary data.</text>
</comment>
<feature type="domain" description="K Homology" evidence="6">
    <location>
        <begin position="272"/>
        <end position="347"/>
    </location>
</feature>
<keyword evidence="4" id="KW-0812">Transmembrane</keyword>
<dbReference type="Gene3D" id="3.30.1370.10">
    <property type="entry name" value="K Homology domain, type 1"/>
    <property type="match status" value="5"/>
</dbReference>
<dbReference type="OrthoDB" id="442947at2759"/>
<evidence type="ECO:0000256" key="2">
    <source>
        <dbReference type="PROSITE-ProRule" id="PRU00117"/>
    </source>
</evidence>
<feature type="domain" description="K Homology" evidence="6">
    <location>
        <begin position="135"/>
        <end position="213"/>
    </location>
</feature>
<evidence type="ECO:0000313" key="7">
    <source>
        <dbReference type="EMBL" id="KAF7830082.1"/>
    </source>
</evidence>
<dbReference type="AlphaFoldDB" id="A0A834TZ45"/>
<feature type="region of interest" description="Disordered" evidence="3">
    <location>
        <begin position="183"/>
        <end position="240"/>
    </location>
</feature>
<gene>
    <name evidence="7" type="ORF">G2W53_012415</name>
</gene>
<feature type="domain" description="K Homology" evidence="6">
    <location>
        <begin position="420"/>
        <end position="493"/>
    </location>
</feature>
<reference evidence="7" key="1">
    <citation type="submission" date="2020-09" db="EMBL/GenBank/DDBJ databases">
        <title>Genome-Enabled Discovery of Anthraquinone Biosynthesis in Senna tora.</title>
        <authorList>
            <person name="Kang S.-H."/>
            <person name="Pandey R.P."/>
            <person name="Lee C.-M."/>
            <person name="Sim J.-S."/>
            <person name="Jeong J.-T."/>
            <person name="Choi B.-S."/>
            <person name="Jung M."/>
            <person name="Ginzburg D."/>
            <person name="Zhao K."/>
            <person name="Won S.Y."/>
            <person name="Oh T.-J."/>
            <person name="Yu Y."/>
            <person name="Kim N.-H."/>
            <person name="Lee O.R."/>
            <person name="Lee T.-H."/>
            <person name="Bashyal P."/>
            <person name="Kim T.-S."/>
            <person name="Lee W.-H."/>
            <person name="Kawkins C."/>
            <person name="Kim C.-K."/>
            <person name="Kim J.S."/>
            <person name="Ahn B.O."/>
            <person name="Rhee S.Y."/>
            <person name="Sohng J.K."/>
        </authorList>
    </citation>
    <scope>NUCLEOTIDE SEQUENCE</scope>
    <source>
        <tissue evidence="7">Leaf</tissue>
    </source>
</reference>
<dbReference type="GO" id="GO:0003723">
    <property type="term" value="F:RNA binding"/>
    <property type="evidence" value="ECO:0007669"/>
    <property type="project" value="UniProtKB-UniRule"/>
</dbReference>
<dbReference type="CDD" id="cd22460">
    <property type="entry name" value="KH-I_PEPPER_rpt2_like"/>
    <property type="match status" value="2"/>
</dbReference>
<accession>A0A834TZ45</accession>
<evidence type="ECO:0000256" key="1">
    <source>
        <dbReference type="ARBA" id="ARBA00022737"/>
    </source>
</evidence>
<evidence type="ECO:0000256" key="3">
    <source>
        <dbReference type="SAM" id="MobiDB-lite"/>
    </source>
</evidence>
<dbReference type="EMBL" id="JAAIUW010000005">
    <property type="protein sequence ID" value="KAF7830082.1"/>
    <property type="molecule type" value="Genomic_DNA"/>
</dbReference>
<dbReference type="Pfam" id="PF00013">
    <property type="entry name" value="KH_1"/>
    <property type="match status" value="5"/>
</dbReference>
<dbReference type="PROSITE" id="PS50084">
    <property type="entry name" value="KH_TYPE_1"/>
    <property type="match status" value="5"/>
</dbReference>
<feature type="transmembrane region" description="Helical" evidence="4">
    <location>
        <begin position="33"/>
        <end position="56"/>
    </location>
</feature>
<evidence type="ECO:0000313" key="8">
    <source>
        <dbReference type="Proteomes" id="UP000634136"/>
    </source>
</evidence>
<dbReference type="PANTHER" id="PTHR10288">
    <property type="entry name" value="KH DOMAIN CONTAINING RNA BINDING PROTEIN"/>
    <property type="match status" value="1"/>
</dbReference>
<dbReference type="Proteomes" id="UP000634136">
    <property type="component" value="Unassembled WGS sequence"/>
</dbReference>
<protein>
    <submittedName>
        <fullName evidence="7">KH domain-containing protein HEN4-like</fullName>
    </submittedName>
</protein>
<feature type="chain" id="PRO_5032772279" evidence="5">
    <location>
        <begin position="19"/>
        <end position="782"/>
    </location>
</feature>
<sequence>MAMVGAMTATAILAVATATIVTGKSCVSDLRGSLPSIVVAGSAGSYCLAFIELIYLRSCTENQALDSEAVSHSLSQMALNFFCNRGAVIFIVMSIPLTPSKRPNDRSLVELNGKGKWQKTSGTHLPSQPLKVSPGSVIFRLLCRVSKIGCVIGKGGSIISEIRQESGVKVKVEDTIPGCDERVITITGSDKETVEDTEQNKEVCSEETDNKAKGDETKDHSDNDDDKDTLLVEDSNSEKGTSSVQKALLLVFEKMVEGEDETTEGDGEGSRSSFVLRLLVLSNQVGCLLGKGGSVIKQMSADSGAQIRILPRDKLPLCASASDELVQITGEVDVVRKALQSVSQQLLENPPRDHESLLANATGPSHSFSQFPPPNRSFGAPGVPYTSGPRDISDFHSAPPPLLHKFQDGAIHGRMRPSQEMLTFRLLCHAERVGSIIGKGGAIIKTVQQETASEIKVVESESDLEDRIIVISGPAHPDDRISPVQDAVLRVQTRIVRAIPDAKEHSMLARILVSSNQIGCLLGKGGSIITEMRKLSGAHIRILGKDQVPKCASEEEVVQISGEVEAVQDALLQITTRLRHHFFRDAYPSINYPSNPAFLDQLPPYPPYMGRRELSPPGMYSNLGPPFHKFDTIGGPPHGGFPHDDRPPFMHSLPRPGVPPHLSERRPWGPQGLHEGGRPMGLPDFAGGPPRRISGFSGVSQQPIITSTTVEVVVPRTIVPIIYGEDGECLKQIRQISDAKITITDPKPGAVETAIIISGTPEQTHAAQSLIQAFVMSERESG</sequence>
<dbReference type="InterPro" id="IPR004088">
    <property type="entry name" value="KH_dom_type_1"/>
</dbReference>
<keyword evidence="5" id="KW-0732">Signal</keyword>
<feature type="signal peptide" evidence="5">
    <location>
        <begin position="1"/>
        <end position="18"/>
    </location>
</feature>
<evidence type="ECO:0000256" key="4">
    <source>
        <dbReference type="SAM" id="Phobius"/>
    </source>
</evidence>
<keyword evidence="1" id="KW-0677">Repeat</keyword>
<evidence type="ECO:0000256" key="5">
    <source>
        <dbReference type="SAM" id="SignalP"/>
    </source>
</evidence>
<dbReference type="SUPFAM" id="SSF54791">
    <property type="entry name" value="Eukaryotic type KH-domain (KH-domain type I)"/>
    <property type="match status" value="5"/>
</dbReference>
<feature type="domain" description="K Homology" evidence="6">
    <location>
        <begin position="505"/>
        <end position="579"/>
    </location>
</feature>
<dbReference type="SMART" id="SM00322">
    <property type="entry name" value="KH"/>
    <property type="match status" value="5"/>
</dbReference>
<dbReference type="InterPro" id="IPR004087">
    <property type="entry name" value="KH_dom"/>
</dbReference>
<dbReference type="CDD" id="cd22459">
    <property type="entry name" value="KH-I_PEPPER_rpt1_like"/>
    <property type="match status" value="2"/>
</dbReference>
<keyword evidence="8" id="KW-1185">Reference proteome</keyword>
<evidence type="ECO:0000259" key="6">
    <source>
        <dbReference type="SMART" id="SM00322"/>
    </source>
</evidence>
<keyword evidence="2" id="KW-0694">RNA-binding</keyword>
<keyword evidence="4" id="KW-1133">Transmembrane helix</keyword>
<name>A0A834TZ45_9FABA</name>
<organism evidence="7 8">
    <name type="scientific">Senna tora</name>
    <dbReference type="NCBI Taxonomy" id="362788"/>
    <lineage>
        <taxon>Eukaryota</taxon>
        <taxon>Viridiplantae</taxon>
        <taxon>Streptophyta</taxon>
        <taxon>Embryophyta</taxon>
        <taxon>Tracheophyta</taxon>
        <taxon>Spermatophyta</taxon>
        <taxon>Magnoliopsida</taxon>
        <taxon>eudicotyledons</taxon>
        <taxon>Gunneridae</taxon>
        <taxon>Pentapetalae</taxon>
        <taxon>rosids</taxon>
        <taxon>fabids</taxon>
        <taxon>Fabales</taxon>
        <taxon>Fabaceae</taxon>
        <taxon>Caesalpinioideae</taxon>
        <taxon>Cassia clade</taxon>
        <taxon>Senna</taxon>
    </lineage>
</organism>
<dbReference type="InterPro" id="IPR036612">
    <property type="entry name" value="KH_dom_type_1_sf"/>
</dbReference>